<dbReference type="Proteomes" id="UP000726737">
    <property type="component" value="Unassembled WGS sequence"/>
</dbReference>
<feature type="compositionally biased region" description="Polar residues" evidence="6">
    <location>
        <begin position="357"/>
        <end position="369"/>
    </location>
</feature>
<evidence type="ECO:0000256" key="2">
    <source>
        <dbReference type="ARBA" id="ARBA00022737"/>
    </source>
</evidence>
<dbReference type="OrthoDB" id="6365676at2759"/>
<feature type="domain" description="C2H2-type" evidence="7">
    <location>
        <begin position="10"/>
        <end position="39"/>
    </location>
</feature>
<evidence type="ECO:0000313" key="9">
    <source>
        <dbReference type="Proteomes" id="UP000726737"/>
    </source>
</evidence>
<feature type="compositionally biased region" description="Basic and acidic residues" evidence="6">
    <location>
        <begin position="312"/>
        <end position="321"/>
    </location>
</feature>
<dbReference type="PROSITE" id="PS00028">
    <property type="entry name" value="ZINC_FINGER_C2H2_1"/>
    <property type="match status" value="3"/>
</dbReference>
<evidence type="ECO:0000256" key="6">
    <source>
        <dbReference type="SAM" id="MobiDB-lite"/>
    </source>
</evidence>
<dbReference type="Gene3D" id="3.30.160.60">
    <property type="entry name" value="Classic Zinc Finger"/>
    <property type="match status" value="3"/>
</dbReference>
<sequence>MLVHTKERPFVCEFQGCEKSFSRSDNFSAHLRTHTKKTMHVHKFDRSMMMDLSGFAPLNMNIANAGAPIEHSVGMGIGSMVSAAGDNEGMSVLRETIHHHRSITEYPEYIEKRSSPTVTQSHRSGPAYGTAASVHGNRIDRKDFKAISNSSPSELPSSRQQKSTPVMHPLDNPATQTTKSGEADAGTLASDPPSSAQDVSNTFPQFSAIKLALKTVTNNSEDVHSHKSETFYRGSPRRDSKDHSQIYEHEYGHRSFAGKRHSHLETHPRYTSPDMKSPSPPSSPSSYRYGLAEHHHRTPNMDPNGESPTQLEKSHSPHYELNRGFPSHFVPLGGTSDCKSHDTVQQQEYGVPYHPSSRPSVQMNGSLSPSPMHARPTPGSYSMDEDGNPLHRDRHMSSGYTDYQHRSSSLGYGPEHEVHHGMISPRIHTASQPGPCYNAHHQYSRSFSQPSHPYPAYSSEMASPQMMSNSQQRIHYGGQGISAMTPTGRVRGSGAPAKNHCCSVPGCLKRFKRLEHLKRHIKTHTLERPFACTTPGCNKRFSRSDNLSQHIKTHQRQLMNKSHWKQRQVLPAV</sequence>
<name>A0A9P6PXZ3_9FUNG</name>
<dbReference type="EMBL" id="JAAAJA010000380">
    <property type="protein sequence ID" value="KAG0254846.1"/>
    <property type="molecule type" value="Genomic_DNA"/>
</dbReference>
<keyword evidence="1" id="KW-0479">Metal-binding</keyword>
<dbReference type="GO" id="GO:0008270">
    <property type="term" value="F:zinc ion binding"/>
    <property type="evidence" value="ECO:0007669"/>
    <property type="project" value="UniProtKB-KW"/>
</dbReference>
<feature type="compositionally biased region" description="Basic and acidic residues" evidence="6">
    <location>
        <begin position="221"/>
        <end position="242"/>
    </location>
</feature>
<evidence type="ECO:0000259" key="7">
    <source>
        <dbReference type="PROSITE" id="PS50157"/>
    </source>
</evidence>
<evidence type="ECO:0000313" key="8">
    <source>
        <dbReference type="EMBL" id="KAG0254846.1"/>
    </source>
</evidence>
<reference evidence="8" key="1">
    <citation type="journal article" date="2020" name="Fungal Divers.">
        <title>Resolving the Mortierellaceae phylogeny through synthesis of multi-gene phylogenetics and phylogenomics.</title>
        <authorList>
            <person name="Vandepol N."/>
            <person name="Liber J."/>
            <person name="Desiro A."/>
            <person name="Na H."/>
            <person name="Kennedy M."/>
            <person name="Barry K."/>
            <person name="Grigoriev I.V."/>
            <person name="Miller A.N."/>
            <person name="O'Donnell K."/>
            <person name="Stajich J.E."/>
            <person name="Bonito G."/>
        </authorList>
    </citation>
    <scope>NUCLEOTIDE SEQUENCE</scope>
    <source>
        <strain evidence="8">KOD948</strain>
    </source>
</reference>
<evidence type="ECO:0000256" key="3">
    <source>
        <dbReference type="ARBA" id="ARBA00022771"/>
    </source>
</evidence>
<evidence type="ECO:0000256" key="1">
    <source>
        <dbReference type="ARBA" id="ARBA00022723"/>
    </source>
</evidence>
<dbReference type="InterPro" id="IPR036236">
    <property type="entry name" value="Znf_C2H2_sf"/>
</dbReference>
<dbReference type="AlphaFoldDB" id="A0A9P6PXZ3"/>
<feature type="compositionally biased region" description="Low complexity" evidence="6">
    <location>
        <begin position="148"/>
        <end position="158"/>
    </location>
</feature>
<organism evidence="8 9">
    <name type="scientific">Mortierella polycephala</name>
    <dbReference type="NCBI Taxonomy" id="41804"/>
    <lineage>
        <taxon>Eukaryota</taxon>
        <taxon>Fungi</taxon>
        <taxon>Fungi incertae sedis</taxon>
        <taxon>Mucoromycota</taxon>
        <taxon>Mortierellomycotina</taxon>
        <taxon>Mortierellomycetes</taxon>
        <taxon>Mortierellales</taxon>
        <taxon>Mortierellaceae</taxon>
        <taxon>Mortierella</taxon>
    </lineage>
</organism>
<dbReference type="GO" id="GO:0045944">
    <property type="term" value="P:positive regulation of transcription by RNA polymerase II"/>
    <property type="evidence" value="ECO:0007669"/>
    <property type="project" value="UniProtKB-ARBA"/>
</dbReference>
<evidence type="ECO:0000256" key="4">
    <source>
        <dbReference type="ARBA" id="ARBA00022833"/>
    </source>
</evidence>
<keyword evidence="9" id="KW-1185">Reference proteome</keyword>
<feature type="region of interest" description="Disordered" evidence="6">
    <location>
        <begin position="352"/>
        <end position="386"/>
    </location>
</feature>
<dbReference type="GO" id="GO:0005634">
    <property type="term" value="C:nucleus"/>
    <property type="evidence" value="ECO:0007669"/>
    <property type="project" value="UniProtKB-ARBA"/>
</dbReference>
<dbReference type="InterPro" id="IPR050329">
    <property type="entry name" value="GLI_C2H2-zinc-finger"/>
</dbReference>
<dbReference type="SMART" id="SM00355">
    <property type="entry name" value="ZnF_C2H2"/>
    <property type="match status" value="3"/>
</dbReference>
<dbReference type="SUPFAM" id="SSF57667">
    <property type="entry name" value="beta-beta-alpha zinc fingers"/>
    <property type="match status" value="2"/>
</dbReference>
<evidence type="ECO:0000256" key="5">
    <source>
        <dbReference type="PROSITE-ProRule" id="PRU00042"/>
    </source>
</evidence>
<keyword evidence="2" id="KW-0677">Repeat</keyword>
<dbReference type="PANTHER" id="PTHR19818:SF139">
    <property type="entry name" value="PAIR-RULE PROTEIN ODD-PAIRED"/>
    <property type="match status" value="1"/>
</dbReference>
<dbReference type="Pfam" id="PF00096">
    <property type="entry name" value="zf-C2H2"/>
    <property type="match status" value="2"/>
</dbReference>
<proteinExistence type="predicted"/>
<accession>A0A9P6PXZ3</accession>
<keyword evidence="4" id="KW-0862">Zinc</keyword>
<feature type="region of interest" description="Disordered" evidence="6">
    <location>
        <begin position="111"/>
        <end position="200"/>
    </location>
</feature>
<gene>
    <name evidence="8" type="primary">STE12_1</name>
    <name evidence="8" type="ORF">BG011_005493</name>
</gene>
<feature type="domain" description="C2H2-type" evidence="7">
    <location>
        <begin position="500"/>
        <end position="529"/>
    </location>
</feature>
<feature type="region of interest" description="Disordered" evidence="6">
    <location>
        <begin position="265"/>
        <end position="340"/>
    </location>
</feature>
<dbReference type="FunFam" id="3.30.160.60:FF:000125">
    <property type="entry name" value="Putative zinc finger protein 143"/>
    <property type="match status" value="2"/>
</dbReference>
<dbReference type="PROSITE" id="PS50157">
    <property type="entry name" value="ZINC_FINGER_C2H2_2"/>
    <property type="match status" value="3"/>
</dbReference>
<dbReference type="GO" id="GO:0000981">
    <property type="term" value="F:DNA-binding transcription factor activity, RNA polymerase II-specific"/>
    <property type="evidence" value="ECO:0007669"/>
    <property type="project" value="TreeGrafter"/>
</dbReference>
<keyword evidence="8" id="KW-0238">DNA-binding</keyword>
<dbReference type="GO" id="GO:0000978">
    <property type="term" value="F:RNA polymerase II cis-regulatory region sequence-specific DNA binding"/>
    <property type="evidence" value="ECO:0007669"/>
    <property type="project" value="TreeGrafter"/>
</dbReference>
<keyword evidence="8" id="KW-0371">Homeobox</keyword>
<keyword evidence="3 5" id="KW-0863">Zinc-finger</keyword>
<protein>
    <submittedName>
        <fullName evidence="8">Homeodomain transcription factor ste12</fullName>
    </submittedName>
</protein>
<dbReference type="InterPro" id="IPR013087">
    <property type="entry name" value="Znf_C2H2_type"/>
</dbReference>
<dbReference type="PANTHER" id="PTHR19818">
    <property type="entry name" value="ZINC FINGER PROTEIN ZIC AND GLI"/>
    <property type="match status" value="1"/>
</dbReference>
<feature type="region of interest" description="Disordered" evidence="6">
    <location>
        <begin position="218"/>
        <end position="242"/>
    </location>
</feature>
<feature type="domain" description="C2H2-type" evidence="7">
    <location>
        <begin position="530"/>
        <end position="559"/>
    </location>
</feature>
<comment type="caution">
    <text evidence="8">The sequence shown here is derived from an EMBL/GenBank/DDBJ whole genome shotgun (WGS) entry which is preliminary data.</text>
</comment>